<accession>A0A419S5U6</accession>
<dbReference type="AlphaFoldDB" id="A0A419S5U6"/>
<dbReference type="Proteomes" id="UP000283433">
    <property type="component" value="Unassembled WGS sequence"/>
</dbReference>
<name>A0A419S5U6_9SPHI</name>
<sequence>MLSPKLLIIGSVWPEPNSSAAGSRMMQLIAAFHKANYQITFASAAADSEFSVDLASIGVNKVHIQLNSASFDTFVAQLNPQVVIFDRFMTEEQYGWRLRESCPEALQILDTEDLHCLRAARQNAWKAGKAFQISDLLTEEVAKREIASILRCDLSLVISAFELDLLQNLFKIEPSLLLYLPFMLEQLPADFAEKIPSFEHRKHFISIGNFLHQPNWQSVLHLKNKIWPLIRKRLPQAEIHIYGAYPSEKVFQLQQPKEGFIIKGRAENVNAVMQNARVCLAPLLFGAGLKGKLIDAMQNGTPNVTTAIGAEAMHGNLAWPGRIENDVEKFADAAVALYQNKDLWMQKQALAYPIINQIYSKTAGERALLNNIGKLLSTLQQHRQQNFLGAMLRHHQLNSTKYLSKWIEAKNKTQRLD</sequence>
<dbReference type="SUPFAM" id="SSF53756">
    <property type="entry name" value="UDP-Glycosyltransferase/glycogen phosphorylase"/>
    <property type="match status" value="1"/>
</dbReference>
<dbReference type="RefSeq" id="WP_120181681.1">
    <property type="nucleotide sequence ID" value="NZ_MBTA01000023.1"/>
</dbReference>
<reference evidence="1 2" key="1">
    <citation type="submission" date="2016-07" db="EMBL/GenBank/DDBJ databases">
        <title>Genome of Pelobium manganitolerans.</title>
        <authorList>
            <person name="Wu S."/>
            <person name="Wang G."/>
        </authorList>
    </citation>
    <scope>NUCLEOTIDE SEQUENCE [LARGE SCALE GENOMIC DNA]</scope>
    <source>
        <strain evidence="1 2">YS-25</strain>
    </source>
</reference>
<proteinExistence type="predicted"/>
<evidence type="ECO:0000313" key="1">
    <source>
        <dbReference type="EMBL" id="RKD16183.1"/>
    </source>
</evidence>
<dbReference type="Pfam" id="PF13692">
    <property type="entry name" value="Glyco_trans_1_4"/>
    <property type="match status" value="1"/>
</dbReference>
<dbReference type="EMBL" id="MBTA01000023">
    <property type="protein sequence ID" value="RKD16183.1"/>
    <property type="molecule type" value="Genomic_DNA"/>
</dbReference>
<dbReference type="GO" id="GO:0016740">
    <property type="term" value="F:transferase activity"/>
    <property type="evidence" value="ECO:0007669"/>
    <property type="project" value="UniProtKB-KW"/>
</dbReference>
<organism evidence="1 2">
    <name type="scientific">Pelobium manganitolerans</name>
    <dbReference type="NCBI Taxonomy" id="1842495"/>
    <lineage>
        <taxon>Bacteria</taxon>
        <taxon>Pseudomonadati</taxon>
        <taxon>Bacteroidota</taxon>
        <taxon>Sphingobacteriia</taxon>
        <taxon>Sphingobacteriales</taxon>
        <taxon>Sphingobacteriaceae</taxon>
        <taxon>Pelobium</taxon>
    </lineage>
</organism>
<comment type="caution">
    <text evidence="1">The sequence shown here is derived from an EMBL/GenBank/DDBJ whole genome shotgun (WGS) entry which is preliminary data.</text>
</comment>
<evidence type="ECO:0000313" key="2">
    <source>
        <dbReference type="Proteomes" id="UP000283433"/>
    </source>
</evidence>
<dbReference type="OrthoDB" id="9807209at2"/>
<keyword evidence="2" id="KW-1185">Reference proteome</keyword>
<gene>
    <name evidence="1" type="ORF">BCY91_04705</name>
</gene>
<dbReference type="CDD" id="cd03801">
    <property type="entry name" value="GT4_PimA-like"/>
    <property type="match status" value="1"/>
</dbReference>
<keyword evidence="1" id="KW-0808">Transferase</keyword>
<dbReference type="Gene3D" id="3.40.50.2000">
    <property type="entry name" value="Glycogen Phosphorylase B"/>
    <property type="match status" value="1"/>
</dbReference>
<protein>
    <submittedName>
        <fullName evidence="1">Glycosyltransferase</fullName>
    </submittedName>
</protein>